<feature type="transmembrane region" description="Helical" evidence="1">
    <location>
        <begin position="67"/>
        <end position="87"/>
    </location>
</feature>
<accession>A0A2M9YNA4</accession>
<dbReference type="AlphaFoldDB" id="A0A2M9YNA4"/>
<dbReference type="Proteomes" id="UP000232188">
    <property type="component" value="Unassembled WGS sequence"/>
</dbReference>
<keyword evidence="1" id="KW-0812">Transmembrane</keyword>
<evidence type="ECO:0000256" key="1">
    <source>
        <dbReference type="SAM" id="Phobius"/>
    </source>
</evidence>
<feature type="transmembrane region" description="Helical" evidence="1">
    <location>
        <begin position="107"/>
        <end position="126"/>
    </location>
</feature>
<dbReference type="Proteomes" id="UP000232149">
    <property type="component" value="Unassembled WGS sequence"/>
</dbReference>
<dbReference type="EMBL" id="NPDU01000014">
    <property type="protein sequence ID" value="PJZ62584.1"/>
    <property type="molecule type" value="Genomic_DNA"/>
</dbReference>
<evidence type="ECO:0000313" key="2">
    <source>
        <dbReference type="EMBL" id="PJZ53027.1"/>
    </source>
</evidence>
<evidence type="ECO:0000313" key="4">
    <source>
        <dbReference type="Proteomes" id="UP000232149"/>
    </source>
</evidence>
<gene>
    <name evidence="3" type="ORF">CH376_07220</name>
    <name evidence="2" type="ORF">CH380_11440</name>
</gene>
<feature type="transmembrane region" description="Helical" evidence="1">
    <location>
        <begin position="38"/>
        <end position="55"/>
    </location>
</feature>
<dbReference type="EMBL" id="NPDV01000009">
    <property type="protein sequence ID" value="PJZ53027.1"/>
    <property type="molecule type" value="Genomic_DNA"/>
</dbReference>
<proteinExistence type="predicted"/>
<protein>
    <submittedName>
        <fullName evidence="2">Uncharacterized protein</fullName>
    </submittedName>
</protein>
<dbReference type="RefSeq" id="WP_100785886.1">
    <property type="nucleotide sequence ID" value="NZ_NPDU01000014.1"/>
</dbReference>
<keyword evidence="1" id="KW-1133">Transmembrane helix</keyword>
<evidence type="ECO:0000313" key="5">
    <source>
        <dbReference type="Proteomes" id="UP000232188"/>
    </source>
</evidence>
<reference evidence="4 5" key="1">
    <citation type="submission" date="2017-07" db="EMBL/GenBank/DDBJ databases">
        <title>Leptospira spp. isolated from tropical soils.</title>
        <authorList>
            <person name="Thibeaux R."/>
            <person name="Iraola G."/>
            <person name="Ferres I."/>
            <person name="Bierque E."/>
            <person name="Girault D."/>
            <person name="Soupe-Gilbert M.-E."/>
            <person name="Picardeau M."/>
            <person name="Goarant C."/>
        </authorList>
    </citation>
    <scope>NUCLEOTIDE SEQUENCE [LARGE SCALE GENOMIC DNA]</scope>
    <source>
        <strain evidence="2 5">FH2-B-C1</strain>
        <strain evidence="3 4">FH2-B-D1</strain>
    </source>
</reference>
<name>A0A2M9YNA4_9LEPT</name>
<keyword evidence="4" id="KW-1185">Reference proteome</keyword>
<sequence>MIRYSFFWLLLLVFAFLNATIRELTYKNFFGEFLSHQISVFTGIVLLSIPIAGIAKFFPFSSARQSFLVGILWLILTEIFEYTMIVLWSRKPNSDFFQAHDVFHGELWIFILIWIVVSPYLFYRAFGRS</sequence>
<organism evidence="2 5">
    <name type="scientific">Leptospira adleri</name>
    <dbReference type="NCBI Taxonomy" id="2023186"/>
    <lineage>
        <taxon>Bacteria</taxon>
        <taxon>Pseudomonadati</taxon>
        <taxon>Spirochaetota</taxon>
        <taxon>Spirochaetia</taxon>
        <taxon>Leptospirales</taxon>
        <taxon>Leptospiraceae</taxon>
        <taxon>Leptospira</taxon>
    </lineage>
</organism>
<keyword evidence="1" id="KW-0472">Membrane</keyword>
<comment type="caution">
    <text evidence="2">The sequence shown here is derived from an EMBL/GenBank/DDBJ whole genome shotgun (WGS) entry which is preliminary data.</text>
</comment>
<evidence type="ECO:0000313" key="3">
    <source>
        <dbReference type="EMBL" id="PJZ62584.1"/>
    </source>
</evidence>